<name>A0A846WG48_9ACTN</name>
<evidence type="ECO:0008006" key="3">
    <source>
        <dbReference type="Google" id="ProtNLM"/>
    </source>
</evidence>
<dbReference type="RefSeq" id="WP_006372377.1">
    <property type="nucleotide sequence ID" value="NZ_CP116236.1"/>
</dbReference>
<accession>A0A846WG48</accession>
<protein>
    <recommendedName>
        <fullName evidence="3">ASCH domain-containing protein</fullName>
    </recommendedName>
</protein>
<dbReference type="AlphaFoldDB" id="A0A846WG48"/>
<gene>
    <name evidence="1" type="ORF">HGA05_00385</name>
</gene>
<reference evidence="1 2" key="1">
    <citation type="submission" date="2020-04" db="EMBL/GenBank/DDBJ databases">
        <title>MicrobeNet Type strains.</title>
        <authorList>
            <person name="Nicholson A.C."/>
        </authorList>
    </citation>
    <scope>NUCLEOTIDE SEQUENCE [LARGE SCALE GENOMIC DNA]</scope>
    <source>
        <strain evidence="1 2">ATCC BAA-14</strain>
    </source>
</reference>
<comment type="caution">
    <text evidence="1">The sequence shown here is derived from an EMBL/GenBank/DDBJ whole genome shotgun (WGS) entry which is preliminary data.</text>
</comment>
<dbReference type="Proteomes" id="UP000563898">
    <property type="component" value="Unassembled WGS sequence"/>
</dbReference>
<dbReference type="EMBL" id="JAAXPC010000001">
    <property type="protein sequence ID" value="NKY00036.1"/>
    <property type="molecule type" value="Genomic_DNA"/>
</dbReference>
<evidence type="ECO:0000313" key="1">
    <source>
        <dbReference type="EMBL" id="NKY00036.1"/>
    </source>
</evidence>
<evidence type="ECO:0000313" key="2">
    <source>
        <dbReference type="Proteomes" id="UP000563898"/>
    </source>
</evidence>
<proteinExistence type="predicted"/>
<organism evidence="1 2">
    <name type="scientific">Gordonia polyisoprenivorans</name>
    <dbReference type="NCBI Taxonomy" id="84595"/>
    <lineage>
        <taxon>Bacteria</taxon>
        <taxon>Bacillati</taxon>
        <taxon>Actinomycetota</taxon>
        <taxon>Actinomycetes</taxon>
        <taxon>Mycobacteriales</taxon>
        <taxon>Gordoniaceae</taxon>
        <taxon>Gordonia</taxon>
    </lineage>
</organism>
<sequence length="194" mass="21725">MLIPARLMPRIVEGEVDLAFRRWSAPRLHPGSRFVSQGELIEVTSVEQVTDSEISDADAHRAGFDTAEQARKALRRTDDPVFRIGLRHAGPDPRIALRNDAALSAADLADLRTRLDRLDSRAPHGPWTREVLTLIARRPGVVSTELAAEVGRPRPDFKLDVRKLKKLGLTHSLEVGYELSPRGEEFLRRESPSE</sequence>